<organism evidence="1 2">
    <name type="scientific">Mangrovihabitans endophyticus</name>
    <dbReference type="NCBI Taxonomy" id="1751298"/>
    <lineage>
        <taxon>Bacteria</taxon>
        <taxon>Bacillati</taxon>
        <taxon>Actinomycetota</taxon>
        <taxon>Actinomycetes</taxon>
        <taxon>Micromonosporales</taxon>
        <taxon>Micromonosporaceae</taxon>
        <taxon>Mangrovihabitans</taxon>
    </lineage>
</organism>
<evidence type="ECO:0000313" key="1">
    <source>
        <dbReference type="EMBL" id="GGL06861.1"/>
    </source>
</evidence>
<dbReference type="Proteomes" id="UP000656042">
    <property type="component" value="Unassembled WGS sequence"/>
</dbReference>
<evidence type="ECO:0000313" key="2">
    <source>
        <dbReference type="Proteomes" id="UP000656042"/>
    </source>
</evidence>
<proteinExistence type="predicted"/>
<dbReference type="AlphaFoldDB" id="A0A8J3FQE2"/>
<reference evidence="1" key="1">
    <citation type="journal article" date="2014" name="Int. J. Syst. Evol. Microbiol.">
        <title>Complete genome sequence of Corynebacterium casei LMG S-19264T (=DSM 44701T), isolated from a smear-ripened cheese.</title>
        <authorList>
            <consortium name="US DOE Joint Genome Institute (JGI-PGF)"/>
            <person name="Walter F."/>
            <person name="Albersmeier A."/>
            <person name="Kalinowski J."/>
            <person name="Ruckert C."/>
        </authorList>
    </citation>
    <scope>NUCLEOTIDE SEQUENCE</scope>
    <source>
        <strain evidence="1">CGMCC 4.7299</strain>
    </source>
</reference>
<gene>
    <name evidence="1" type="ORF">GCM10012284_46290</name>
</gene>
<comment type="caution">
    <text evidence="1">The sequence shown here is derived from an EMBL/GenBank/DDBJ whole genome shotgun (WGS) entry which is preliminary data.</text>
</comment>
<reference evidence="1" key="2">
    <citation type="submission" date="2020-09" db="EMBL/GenBank/DDBJ databases">
        <authorList>
            <person name="Sun Q."/>
            <person name="Zhou Y."/>
        </authorList>
    </citation>
    <scope>NUCLEOTIDE SEQUENCE</scope>
    <source>
        <strain evidence="1">CGMCC 4.7299</strain>
    </source>
</reference>
<sequence>MRIGYSMWGFLGHGIVDTPDGSRAYRRSFIDGLIAAGHAVVFLQPDRDLTEARQTPWGRYRWDPGFPDLDAVIYEWRWPLPGRNTTDCDAIGHTCDLHRQIDLFDHYTEAGTPTLIWDLDRQLPGDDPRRLLTNVMVGEFALTPTPGAVSLPCPVPDALLDTADPKLLASLSRPLPLVYVGNQYDRDEAFDRYFAPAAARVPHQVAGKWTRTQRWPHVRFTGRCGFTQVETLHRHALATVLLLPDRYAHAGHMTSRWFEALLAGCLPLTPAEIRFADAYAPRNLQVTTSEDVIDKITWIQSIAGSAEHADLIAGCLPLLEPFRCSTQVAAALTVLEGLS</sequence>
<dbReference type="RefSeq" id="WP_189081395.1">
    <property type="nucleotide sequence ID" value="NZ_BMMX01000026.1"/>
</dbReference>
<accession>A0A8J3FQE2</accession>
<name>A0A8J3FQE2_9ACTN</name>
<keyword evidence="2" id="KW-1185">Reference proteome</keyword>
<dbReference type="EMBL" id="BMMX01000026">
    <property type="protein sequence ID" value="GGL06861.1"/>
    <property type="molecule type" value="Genomic_DNA"/>
</dbReference>
<protein>
    <submittedName>
        <fullName evidence="1">Uncharacterized protein</fullName>
    </submittedName>
</protein>